<proteinExistence type="predicted"/>
<protein>
    <recommendedName>
        <fullName evidence="3">T4 bacteriophage base plate protein</fullName>
    </recommendedName>
</protein>
<evidence type="ECO:0000313" key="2">
    <source>
        <dbReference type="Proteomes" id="UP000562027"/>
    </source>
</evidence>
<dbReference type="InterPro" id="IPR024364">
    <property type="entry name" value="Baseplate_phage_T4-like"/>
</dbReference>
<evidence type="ECO:0000313" key="1">
    <source>
        <dbReference type="EMBL" id="MBB4842925.1"/>
    </source>
</evidence>
<gene>
    <name evidence="1" type="ORF">HNP55_001440</name>
</gene>
<name>A0A840L8A3_9BURK</name>
<dbReference type="RefSeq" id="WP_184297664.1">
    <property type="nucleotide sequence ID" value="NZ_JACHLP010000002.1"/>
</dbReference>
<comment type="caution">
    <text evidence="1">The sequence shown here is derived from an EMBL/GenBank/DDBJ whole genome shotgun (WGS) entry which is preliminary data.</text>
</comment>
<keyword evidence="2" id="KW-1185">Reference proteome</keyword>
<organism evidence="1 2">
    <name type="scientific">Roseateles oligotrophus</name>
    <dbReference type="NCBI Taxonomy" id="1769250"/>
    <lineage>
        <taxon>Bacteria</taxon>
        <taxon>Pseudomonadati</taxon>
        <taxon>Pseudomonadota</taxon>
        <taxon>Betaproteobacteria</taxon>
        <taxon>Burkholderiales</taxon>
        <taxon>Sphaerotilaceae</taxon>
        <taxon>Roseateles</taxon>
    </lineage>
</organism>
<reference evidence="1 2" key="1">
    <citation type="submission" date="2020-08" db="EMBL/GenBank/DDBJ databases">
        <title>Functional genomics of gut bacteria from endangered species of beetles.</title>
        <authorList>
            <person name="Carlos-Shanley C."/>
        </authorList>
    </citation>
    <scope>NUCLEOTIDE SEQUENCE [LARGE SCALE GENOMIC DNA]</scope>
    <source>
        <strain evidence="1 2">S00239</strain>
    </source>
</reference>
<accession>A0A840L8A3</accession>
<evidence type="ECO:0008006" key="3">
    <source>
        <dbReference type="Google" id="ProtNLM"/>
    </source>
</evidence>
<dbReference type="Pfam" id="PF12322">
    <property type="entry name" value="T4_baseplate"/>
    <property type="match status" value="1"/>
</dbReference>
<dbReference type="EMBL" id="JACHLP010000002">
    <property type="protein sequence ID" value="MBB4842925.1"/>
    <property type="molecule type" value="Genomic_DNA"/>
</dbReference>
<sequence>MLDNSALLGARLLDLWEQAGRASAERREDLLLAFGQDANLDLPQGLGERNKALLALRTRLLGPHIALQADCPHCASELEFELDCPALLAQLGEPEPDIPQCLEVDSYRLQFRRPCIDDVRASAKQDAAEFSRLLLQRCILDYQAPDDSPMPEALSTALAQRLEQLDPAAQLSLALQCPDCARPWSAPLAPAALLWQELRAEAERLLAEVAALAQAYGWSEEHILAMSPQRRGHYLQLSSGVLA</sequence>
<dbReference type="AlphaFoldDB" id="A0A840L8A3"/>
<dbReference type="Proteomes" id="UP000562027">
    <property type="component" value="Unassembled WGS sequence"/>
</dbReference>